<comment type="similarity">
    <text evidence="2">Belongs to the AOR/FOR family.</text>
</comment>
<evidence type="ECO:0000256" key="7">
    <source>
        <dbReference type="ARBA" id="ARBA00023014"/>
    </source>
</evidence>
<dbReference type="AlphaFoldDB" id="A0A133UU90"/>
<dbReference type="Gene3D" id="3.60.9.10">
    <property type="entry name" value="Aldehyde ferredoxin oxidoreductase, N-terminal domain"/>
    <property type="match status" value="1"/>
</dbReference>
<evidence type="ECO:0000256" key="5">
    <source>
        <dbReference type="ARBA" id="ARBA00023002"/>
    </source>
</evidence>
<dbReference type="GO" id="GO:0009055">
    <property type="term" value="F:electron transfer activity"/>
    <property type="evidence" value="ECO:0007669"/>
    <property type="project" value="InterPro"/>
</dbReference>
<dbReference type="Gene3D" id="1.10.569.10">
    <property type="entry name" value="Aldehyde Ferredoxin Oxidoreductase Protein, subunit A, domain 2"/>
    <property type="match status" value="1"/>
</dbReference>
<evidence type="ECO:0000256" key="2">
    <source>
        <dbReference type="ARBA" id="ARBA00011032"/>
    </source>
</evidence>
<keyword evidence="11" id="KW-1185">Reference proteome</keyword>
<dbReference type="InterPro" id="IPR013984">
    <property type="entry name" value="Ald_Fedxn_OxRdtase_dom2"/>
</dbReference>
<dbReference type="InterPro" id="IPR036021">
    <property type="entry name" value="Tungsten_al_ferr_oxy-like_C"/>
</dbReference>
<dbReference type="InterPro" id="IPR013985">
    <property type="entry name" value="Ald_Fedxn_OxRdtase_dom3"/>
</dbReference>
<gene>
    <name evidence="10" type="ORF">AKJ38_00215</name>
</gene>
<dbReference type="Pfam" id="PF02730">
    <property type="entry name" value="AFOR_N"/>
    <property type="match status" value="1"/>
</dbReference>
<proteinExistence type="inferred from homology"/>
<protein>
    <recommendedName>
        <fullName evidence="9">Aldehyde ferredoxin oxidoreductase N-terminal domain-containing protein</fullName>
    </recommendedName>
</protein>
<evidence type="ECO:0000259" key="9">
    <source>
        <dbReference type="SMART" id="SM00790"/>
    </source>
</evidence>
<dbReference type="PANTHER" id="PTHR30038:SF0">
    <property type="entry name" value="TUNGSTEN-CONTAINING ALDEHYDE FERREDOXIN OXIDOREDUCTASE"/>
    <property type="match status" value="1"/>
</dbReference>
<keyword evidence="6" id="KW-0408">Iron</keyword>
<dbReference type="EMBL" id="LHXS01000002">
    <property type="protein sequence ID" value="KXA97782.1"/>
    <property type="molecule type" value="Genomic_DNA"/>
</dbReference>
<dbReference type="Gene3D" id="1.10.599.10">
    <property type="entry name" value="Aldehyde Ferredoxin Oxidoreductase Protein, subunit A, domain 3"/>
    <property type="match status" value="1"/>
</dbReference>
<sequence>MYSYAGKILRINLDKKKITTEPTSKYSEKFLGGRGINQWLLFKETNQSTSPLDPECPIIFGTGVLLGTLTIGACRYNVDSLNYLTGGVGSSNSGGHFGPELKFAGYDHLLIKGKNPDPCYLWIDGENVEIRDAEGYWGKTTWDADSMIRKELGDEDIQLATIGPAGENLVRGACIINNGARAAGRCGLGGVMGSKNLKSIAVRGDDSIEVADTNEFLKLSEEILKKIEKDLRMDSFKTYGTMKVAQHDNDNWSGCPVRNFQDGYWDKSDRIRCEDLVENYSVKNIGCFACPVSCSHWLKISNGDFEGTTGEGFQTNTINNFGYKLNIDNWPAIIKAHVLCSQYGLDVDNTAGSIAWAAECYQRGILDKKDLDGLDLEWDNQDAILELIRKIAMREGIGDLLAEGSKRASEKIGGESQKYAIHMKKQELYETLRYRKGWALGVAVSPRGGGHLRGAPAFEGNVSPEDAEKFYGVKTASDRNAYEGKAKIVTWMENFKAILDSVGICALLSWWKSPHLVGPEDVTRLLEAATGKSWNVRNLLKTGERIHNVEKAINSRAGFTRLDDIPPERFFEEPIKSGPGKGDILERDKFEQMLNEYYQIRGWNIQTSLPTSNKLKELDLEKVAEELEKHGKLG</sequence>
<dbReference type="PANTHER" id="PTHR30038">
    <property type="entry name" value="ALDEHYDE FERREDOXIN OXIDOREDUCTASE"/>
    <property type="match status" value="1"/>
</dbReference>
<accession>A0A133UU90</accession>
<dbReference type="SUPFAM" id="SSF48310">
    <property type="entry name" value="Aldehyde ferredoxin oxidoreductase, C-terminal domains"/>
    <property type="match status" value="1"/>
</dbReference>
<evidence type="ECO:0000256" key="8">
    <source>
        <dbReference type="ARBA" id="ARBA00049934"/>
    </source>
</evidence>
<dbReference type="GO" id="GO:0016625">
    <property type="term" value="F:oxidoreductase activity, acting on the aldehyde or oxo group of donors, iron-sulfur protein as acceptor"/>
    <property type="evidence" value="ECO:0007669"/>
    <property type="project" value="InterPro"/>
</dbReference>
<dbReference type="SMART" id="SM00790">
    <property type="entry name" value="AFOR_N"/>
    <property type="match status" value="1"/>
</dbReference>
<dbReference type="InterPro" id="IPR051919">
    <property type="entry name" value="W-dependent_AOR"/>
</dbReference>
<feature type="domain" description="Aldehyde ferredoxin oxidoreductase N-terminal" evidence="9">
    <location>
        <begin position="4"/>
        <end position="206"/>
    </location>
</feature>
<name>A0A133UU90_9EURY</name>
<keyword evidence="7" id="KW-0411">Iron-sulfur</keyword>
<dbReference type="PATRIC" id="fig|1698268.3.peg.48"/>
<keyword evidence="4" id="KW-0479">Metal-binding</keyword>
<comment type="cofactor">
    <cofactor evidence="8">
        <name>tungstopterin</name>
        <dbReference type="ChEBI" id="CHEBI:30402"/>
    </cofactor>
</comment>
<evidence type="ECO:0000256" key="1">
    <source>
        <dbReference type="ARBA" id="ARBA00001966"/>
    </source>
</evidence>
<evidence type="ECO:0000256" key="4">
    <source>
        <dbReference type="ARBA" id="ARBA00022723"/>
    </source>
</evidence>
<evidence type="ECO:0000256" key="6">
    <source>
        <dbReference type="ARBA" id="ARBA00023004"/>
    </source>
</evidence>
<dbReference type="GO" id="GO:0046872">
    <property type="term" value="F:metal ion binding"/>
    <property type="evidence" value="ECO:0007669"/>
    <property type="project" value="UniProtKB-KW"/>
</dbReference>
<evidence type="ECO:0000313" key="11">
    <source>
        <dbReference type="Proteomes" id="UP000070414"/>
    </source>
</evidence>
<dbReference type="InterPro" id="IPR036503">
    <property type="entry name" value="Ald_Fedxn_OxRdtase_N_sf"/>
</dbReference>
<dbReference type="InterPro" id="IPR013983">
    <property type="entry name" value="Ald_Fedxn_OxRdtase_N"/>
</dbReference>
<keyword evidence="3" id="KW-0004">4Fe-4S</keyword>
<comment type="cofactor">
    <cofactor evidence="1">
        <name>[4Fe-4S] cluster</name>
        <dbReference type="ChEBI" id="CHEBI:49883"/>
    </cofactor>
</comment>
<organism evidence="10 11">
    <name type="scientific">candidate division MSBL1 archaeon SCGC-AAA259I14</name>
    <dbReference type="NCBI Taxonomy" id="1698268"/>
    <lineage>
        <taxon>Archaea</taxon>
        <taxon>Methanobacteriati</taxon>
        <taxon>Methanobacteriota</taxon>
        <taxon>candidate division MSBL1</taxon>
    </lineage>
</organism>
<evidence type="ECO:0000313" key="10">
    <source>
        <dbReference type="EMBL" id="KXA97782.1"/>
    </source>
</evidence>
<dbReference type="Proteomes" id="UP000070414">
    <property type="component" value="Unassembled WGS sequence"/>
</dbReference>
<dbReference type="SUPFAM" id="SSF56228">
    <property type="entry name" value="Aldehyde ferredoxin oxidoreductase, N-terminal domain"/>
    <property type="match status" value="1"/>
</dbReference>
<dbReference type="InterPro" id="IPR001203">
    <property type="entry name" value="OxRdtase_Ald_Fedxn_C"/>
</dbReference>
<evidence type="ECO:0000256" key="3">
    <source>
        <dbReference type="ARBA" id="ARBA00022485"/>
    </source>
</evidence>
<keyword evidence="5" id="KW-0560">Oxidoreductase</keyword>
<dbReference type="Pfam" id="PF01314">
    <property type="entry name" value="AFOR_C"/>
    <property type="match status" value="1"/>
</dbReference>
<dbReference type="GO" id="GO:0051539">
    <property type="term" value="F:4 iron, 4 sulfur cluster binding"/>
    <property type="evidence" value="ECO:0007669"/>
    <property type="project" value="UniProtKB-KW"/>
</dbReference>
<reference evidence="10 11" key="1">
    <citation type="journal article" date="2016" name="Sci. Rep.">
        <title>Metabolic traits of an uncultured archaeal lineage -MSBL1- from brine pools of the Red Sea.</title>
        <authorList>
            <person name="Mwirichia R."/>
            <person name="Alam I."/>
            <person name="Rashid M."/>
            <person name="Vinu M."/>
            <person name="Ba-Alawi W."/>
            <person name="Anthony Kamau A."/>
            <person name="Kamanda Ngugi D."/>
            <person name="Goker M."/>
            <person name="Klenk H.P."/>
            <person name="Bajic V."/>
            <person name="Stingl U."/>
        </authorList>
    </citation>
    <scope>NUCLEOTIDE SEQUENCE [LARGE SCALE GENOMIC DNA]</scope>
    <source>
        <strain evidence="10">SCGC-AAA259I14</strain>
    </source>
</reference>
<comment type="caution">
    <text evidence="10">The sequence shown here is derived from an EMBL/GenBank/DDBJ whole genome shotgun (WGS) entry which is preliminary data.</text>
</comment>